<dbReference type="Proteomes" id="UP000005239">
    <property type="component" value="Unassembled WGS sequence"/>
</dbReference>
<sequence>MPIVMDMLPVAAEEYLIREDWLNTMRSRFHPHLISLLEPILREQMLFVTHRGRLIIHGSLAMGGSFGVISDSFGPAGSPIRSSIVIDGRLGSNMRVIVTQHGEENGRPVDTVIYDRERVDANLLRLLADSIVRENNKEEEQARTRAIAHRRLPPPPLTRMVSMESQVDLLPLVHPPPPPPPPITVCSETQTEEVSKVESGVSTPPPPPLVSVESQTVIESKEMTTQMDDEDESVEGEEMEIGRGEVPDELDVSLLIDDHGHHLMDDGTPIGSPLPSDGSSINEEEIGHLIARDEEEEEEMEEEEEEMEANDEDEEEGMMSGEMHLNQSFGFDDGDDEEIGDEAVEEDDDDIPPSRQTRKRRLSSVSPPPPIPPKQSRIDQFILPIPRPIPIHVDSMLTCIHFILAFIHFPKALQFKVMGKQVDNEIHRKWKGVAITYGHRRRMVENACHLAISRLTQSAIRDPTNEEIHKKFAKKTKKIMKGFSALFLKADGIASSILNEFAALAPRPARFRANRVRMANRHSDAFDQFKEEAATHLIRVRQWTEMAKALPY</sequence>
<organism evidence="2 3">
    <name type="scientific">Pristionchus pacificus</name>
    <name type="common">Parasitic nematode worm</name>
    <dbReference type="NCBI Taxonomy" id="54126"/>
    <lineage>
        <taxon>Eukaryota</taxon>
        <taxon>Metazoa</taxon>
        <taxon>Ecdysozoa</taxon>
        <taxon>Nematoda</taxon>
        <taxon>Chromadorea</taxon>
        <taxon>Rhabditida</taxon>
        <taxon>Rhabditina</taxon>
        <taxon>Diplogasteromorpha</taxon>
        <taxon>Diplogasteroidea</taxon>
        <taxon>Neodiplogasteridae</taxon>
        <taxon>Pristionchus</taxon>
    </lineage>
</organism>
<keyword evidence="3" id="KW-1185">Reference proteome</keyword>
<accession>A0A8R1UH79</accession>
<proteinExistence type="predicted"/>
<name>A0A2A6CA92_PRIPA</name>
<protein>
    <submittedName>
        <fullName evidence="2">Uncharacterized protein</fullName>
    </submittedName>
</protein>
<feature type="region of interest" description="Disordered" evidence="1">
    <location>
        <begin position="291"/>
        <end position="377"/>
    </location>
</feature>
<accession>A0A2A6CA92</accession>
<dbReference type="AlphaFoldDB" id="A0A2A6CA92"/>
<reference evidence="2" key="2">
    <citation type="submission" date="2022-06" db="UniProtKB">
        <authorList>
            <consortium name="EnsemblMetazoa"/>
        </authorList>
    </citation>
    <scope>IDENTIFICATION</scope>
    <source>
        <strain evidence="2">PS312</strain>
    </source>
</reference>
<evidence type="ECO:0000256" key="1">
    <source>
        <dbReference type="SAM" id="MobiDB-lite"/>
    </source>
</evidence>
<feature type="compositionally biased region" description="Acidic residues" evidence="1">
    <location>
        <begin position="332"/>
        <end position="351"/>
    </location>
</feature>
<evidence type="ECO:0000313" key="3">
    <source>
        <dbReference type="Proteomes" id="UP000005239"/>
    </source>
</evidence>
<reference evidence="3" key="1">
    <citation type="journal article" date="2008" name="Nat. Genet.">
        <title>The Pristionchus pacificus genome provides a unique perspective on nematode lifestyle and parasitism.</title>
        <authorList>
            <person name="Dieterich C."/>
            <person name="Clifton S.W."/>
            <person name="Schuster L.N."/>
            <person name="Chinwalla A."/>
            <person name="Delehaunty K."/>
            <person name="Dinkelacker I."/>
            <person name="Fulton L."/>
            <person name="Fulton R."/>
            <person name="Godfrey J."/>
            <person name="Minx P."/>
            <person name="Mitreva M."/>
            <person name="Roeseler W."/>
            <person name="Tian H."/>
            <person name="Witte H."/>
            <person name="Yang S.P."/>
            <person name="Wilson R.K."/>
            <person name="Sommer R.J."/>
        </authorList>
    </citation>
    <scope>NUCLEOTIDE SEQUENCE [LARGE SCALE GENOMIC DNA]</scope>
    <source>
        <strain evidence="3">PS312</strain>
    </source>
</reference>
<dbReference type="EnsemblMetazoa" id="PPA28974.1">
    <property type="protein sequence ID" value="PPA28974.1"/>
    <property type="gene ID" value="WBGene00118528"/>
</dbReference>
<gene>
    <name evidence="2" type="primary">WBGene00118528</name>
</gene>
<feature type="compositionally biased region" description="Acidic residues" evidence="1">
    <location>
        <begin position="293"/>
        <end position="317"/>
    </location>
</feature>
<evidence type="ECO:0000313" key="2">
    <source>
        <dbReference type="EnsemblMetazoa" id="PPA28974.1"/>
    </source>
</evidence>